<keyword evidence="2" id="KW-1185">Reference proteome</keyword>
<organism evidence="2 3">
    <name type="scientific">Trichobilharzia regenti</name>
    <name type="common">Nasal bird schistosome</name>
    <dbReference type="NCBI Taxonomy" id="157069"/>
    <lineage>
        <taxon>Eukaryota</taxon>
        <taxon>Metazoa</taxon>
        <taxon>Spiralia</taxon>
        <taxon>Lophotrochozoa</taxon>
        <taxon>Platyhelminthes</taxon>
        <taxon>Trematoda</taxon>
        <taxon>Digenea</taxon>
        <taxon>Strigeidida</taxon>
        <taxon>Schistosomatoidea</taxon>
        <taxon>Schistosomatidae</taxon>
        <taxon>Trichobilharzia</taxon>
    </lineage>
</organism>
<reference evidence="3" key="2">
    <citation type="submission" date="2023-11" db="UniProtKB">
        <authorList>
            <consortium name="WormBaseParasite"/>
        </authorList>
    </citation>
    <scope>IDENTIFICATION</scope>
</reference>
<dbReference type="Proteomes" id="UP000050795">
    <property type="component" value="Unassembled WGS sequence"/>
</dbReference>
<dbReference type="WBParaSite" id="TREG1_72800.1">
    <property type="protein sequence ID" value="TREG1_72800.1"/>
    <property type="gene ID" value="TREG1_72800"/>
</dbReference>
<feature type="compositionally biased region" description="Polar residues" evidence="1">
    <location>
        <begin position="111"/>
        <end position="123"/>
    </location>
</feature>
<feature type="region of interest" description="Disordered" evidence="1">
    <location>
        <begin position="1"/>
        <end position="69"/>
    </location>
</feature>
<dbReference type="AlphaFoldDB" id="A0AA85K634"/>
<reference evidence="2" key="1">
    <citation type="submission" date="2022-06" db="EMBL/GenBank/DDBJ databases">
        <authorList>
            <person name="Berger JAMES D."/>
            <person name="Berger JAMES D."/>
        </authorList>
    </citation>
    <scope>NUCLEOTIDE SEQUENCE [LARGE SCALE GENOMIC DNA]</scope>
</reference>
<name>A0AA85K634_TRIRE</name>
<feature type="compositionally biased region" description="Basic and acidic residues" evidence="1">
    <location>
        <begin position="98"/>
        <end position="109"/>
    </location>
</feature>
<sequence>MGNYLDFRSSSVSKERDKQPPPLNIPYKQSGVLSVDPRSPSEGIVRTPIQIDKGDPRSPSAGVVRTPLGFSTKLTDGDASTLFLESFETLDGVLTEDDSIHRGDTEGDKASSLSDTEVTNSLKNRPHERGSNHQVRLSWLEKRMKRKSLNDSPGLFVRFRCKQNYEKHKMQQQDCGDSVGHSTESPK</sequence>
<accession>A0AA85K634</accession>
<feature type="compositionally biased region" description="Polar residues" evidence="1">
    <location>
        <begin position="172"/>
        <end position="187"/>
    </location>
</feature>
<protein>
    <submittedName>
        <fullName evidence="3">Uncharacterized protein</fullName>
    </submittedName>
</protein>
<evidence type="ECO:0000313" key="2">
    <source>
        <dbReference type="Proteomes" id="UP000050795"/>
    </source>
</evidence>
<proteinExistence type="predicted"/>
<evidence type="ECO:0000313" key="3">
    <source>
        <dbReference type="WBParaSite" id="TREG1_72800.1"/>
    </source>
</evidence>
<feature type="region of interest" description="Disordered" evidence="1">
    <location>
        <begin position="167"/>
        <end position="187"/>
    </location>
</feature>
<evidence type="ECO:0000256" key="1">
    <source>
        <dbReference type="SAM" id="MobiDB-lite"/>
    </source>
</evidence>
<feature type="region of interest" description="Disordered" evidence="1">
    <location>
        <begin position="98"/>
        <end position="135"/>
    </location>
</feature>